<name>A0A4P9ZSB6_9FUNG</name>
<evidence type="ECO:0000313" key="2">
    <source>
        <dbReference type="Proteomes" id="UP000268162"/>
    </source>
</evidence>
<dbReference type="Gene3D" id="3.40.50.150">
    <property type="entry name" value="Vaccinia Virus protein VP39"/>
    <property type="match status" value="1"/>
</dbReference>
<proteinExistence type="predicted"/>
<organism evidence="1 2">
    <name type="scientific">Dimargaris cristalligena</name>
    <dbReference type="NCBI Taxonomy" id="215637"/>
    <lineage>
        <taxon>Eukaryota</taxon>
        <taxon>Fungi</taxon>
        <taxon>Fungi incertae sedis</taxon>
        <taxon>Zoopagomycota</taxon>
        <taxon>Kickxellomycotina</taxon>
        <taxon>Dimargaritomycetes</taxon>
        <taxon>Dimargaritales</taxon>
        <taxon>Dimargaritaceae</taxon>
        <taxon>Dimargaris</taxon>
    </lineage>
</organism>
<reference evidence="2" key="1">
    <citation type="journal article" date="2018" name="Nat. Microbiol.">
        <title>Leveraging single-cell genomics to expand the fungal tree of life.</title>
        <authorList>
            <person name="Ahrendt S.R."/>
            <person name="Quandt C.A."/>
            <person name="Ciobanu D."/>
            <person name="Clum A."/>
            <person name="Salamov A."/>
            <person name="Andreopoulos B."/>
            <person name="Cheng J.F."/>
            <person name="Woyke T."/>
            <person name="Pelin A."/>
            <person name="Henrissat B."/>
            <person name="Reynolds N.K."/>
            <person name="Benny G.L."/>
            <person name="Smith M.E."/>
            <person name="James T.Y."/>
            <person name="Grigoriev I.V."/>
        </authorList>
    </citation>
    <scope>NUCLEOTIDE SEQUENCE [LARGE SCALE GENOMIC DNA]</scope>
    <source>
        <strain evidence="2">RSA 468</strain>
    </source>
</reference>
<evidence type="ECO:0000313" key="1">
    <source>
        <dbReference type="EMBL" id="RKP36456.1"/>
    </source>
</evidence>
<accession>A0A4P9ZSB6</accession>
<sequence length="279" mass="31594">MPPKLVKRTQLLQGVSGQMLKSRTILRPAIVNDFGYWSQALSNYNPKKVLMCDFDNKYALLTKPIVDKSPDRFGFFKMPSSKSFLHTDDLITTLSLDPTLPPPDPNAVTSPIMVTGSLNRIASNNNLVFRMLIQSINRDGIFKYGRVIHNLIMPMEDWGICDFKGMEKIKKHSLMILAEVAGTIKRIPIDPKAEILNRPSFLFQFTPSETRNIQAPTNSFTRVLTILFTRSSEAWPEPAMRLENGDLIISQVDIDPDKPVRQLTLKELDQIAMAYDALL</sequence>
<dbReference type="AlphaFoldDB" id="A0A4P9ZSB6"/>
<gene>
    <name evidence="1" type="ORF">BJ085DRAFT_39044</name>
</gene>
<protein>
    <submittedName>
        <fullName evidence="1">Uncharacterized protein</fullName>
    </submittedName>
</protein>
<dbReference type="Proteomes" id="UP000268162">
    <property type="component" value="Unassembled WGS sequence"/>
</dbReference>
<dbReference type="EMBL" id="ML002651">
    <property type="protein sequence ID" value="RKP36456.1"/>
    <property type="molecule type" value="Genomic_DNA"/>
</dbReference>
<dbReference type="InterPro" id="IPR029063">
    <property type="entry name" value="SAM-dependent_MTases_sf"/>
</dbReference>
<keyword evidence="2" id="KW-1185">Reference proteome</keyword>